<comment type="subcellular location">
    <subcellularLocation>
        <location evidence="1">Membrane</location>
        <topology evidence="1">Multi-pass membrane protein</topology>
    </subcellularLocation>
</comment>
<dbReference type="SUPFAM" id="SSF103473">
    <property type="entry name" value="MFS general substrate transporter"/>
    <property type="match status" value="1"/>
</dbReference>
<dbReference type="PANTHER" id="PTHR42718">
    <property type="entry name" value="MAJOR FACILITATOR SUPERFAMILY MULTIDRUG TRANSPORTER MFSC"/>
    <property type="match status" value="1"/>
</dbReference>
<protein>
    <recommendedName>
        <fullName evidence="9">MFS transporter</fullName>
    </recommendedName>
</protein>
<evidence type="ECO:0000256" key="3">
    <source>
        <dbReference type="ARBA" id="ARBA00022692"/>
    </source>
</evidence>
<dbReference type="OrthoDB" id="4334754at2"/>
<dbReference type="Gene3D" id="1.20.1720.10">
    <property type="entry name" value="Multidrug resistance protein D"/>
    <property type="match status" value="1"/>
</dbReference>
<evidence type="ECO:0000256" key="5">
    <source>
        <dbReference type="ARBA" id="ARBA00023136"/>
    </source>
</evidence>
<name>A0A4R0JH72_9ACTN</name>
<dbReference type="Proteomes" id="UP000291144">
    <property type="component" value="Unassembled WGS sequence"/>
</dbReference>
<dbReference type="EMBL" id="SJKB01000036">
    <property type="protein sequence ID" value="TCC45557.1"/>
    <property type="molecule type" value="Genomic_DNA"/>
</dbReference>
<accession>A0A4R0JH72</accession>
<comment type="caution">
    <text evidence="7">The sequence shown here is derived from an EMBL/GenBank/DDBJ whole genome shotgun (WGS) entry which is preliminary data.</text>
</comment>
<keyword evidence="8" id="KW-1185">Reference proteome</keyword>
<dbReference type="RefSeq" id="WP_131367219.1">
    <property type="nucleotide sequence ID" value="NZ_SJKB01000036.1"/>
</dbReference>
<dbReference type="PANTHER" id="PTHR42718:SF9">
    <property type="entry name" value="MAJOR FACILITATOR SUPERFAMILY MULTIDRUG TRANSPORTER MFSC"/>
    <property type="match status" value="1"/>
</dbReference>
<feature type="transmembrane region" description="Helical" evidence="6">
    <location>
        <begin position="26"/>
        <end position="43"/>
    </location>
</feature>
<proteinExistence type="predicted"/>
<dbReference type="InterPro" id="IPR036259">
    <property type="entry name" value="MFS_trans_sf"/>
</dbReference>
<keyword evidence="2" id="KW-0813">Transport</keyword>
<keyword evidence="4 6" id="KW-1133">Transmembrane helix</keyword>
<gene>
    <name evidence="7" type="ORF">E0H73_44495</name>
</gene>
<evidence type="ECO:0000256" key="4">
    <source>
        <dbReference type="ARBA" id="ARBA00022989"/>
    </source>
</evidence>
<keyword evidence="5 6" id="KW-0472">Membrane</keyword>
<reference evidence="7 8" key="1">
    <citation type="submission" date="2019-02" db="EMBL/GenBank/DDBJ databases">
        <title>Kribbella capetownensis sp. nov. and Kribbella speibonae sp. nov., isolated from soil.</title>
        <authorList>
            <person name="Curtis S.M."/>
            <person name="Norton I."/>
            <person name="Everest G.J."/>
            <person name="Meyers P.R."/>
        </authorList>
    </citation>
    <scope>NUCLEOTIDE SEQUENCE [LARGE SCALE GENOMIC DNA]</scope>
    <source>
        <strain evidence="7 8">NRRL B-24813</strain>
    </source>
</reference>
<sequence>MTLDGTVVTVALPAIARDLGTSQADLQWVVAAYTLTLGAFLLVGGRPVICSVGAGCWSPV</sequence>
<keyword evidence="3 6" id="KW-0812">Transmembrane</keyword>
<evidence type="ECO:0000313" key="7">
    <source>
        <dbReference type="EMBL" id="TCC45557.1"/>
    </source>
</evidence>
<evidence type="ECO:0000313" key="8">
    <source>
        <dbReference type="Proteomes" id="UP000291144"/>
    </source>
</evidence>
<dbReference type="GO" id="GO:0016020">
    <property type="term" value="C:membrane"/>
    <property type="evidence" value="ECO:0007669"/>
    <property type="project" value="UniProtKB-SubCell"/>
</dbReference>
<organism evidence="7 8">
    <name type="scientific">Kribbella pittospori</name>
    <dbReference type="NCBI Taxonomy" id="722689"/>
    <lineage>
        <taxon>Bacteria</taxon>
        <taxon>Bacillati</taxon>
        <taxon>Actinomycetota</taxon>
        <taxon>Actinomycetes</taxon>
        <taxon>Propionibacteriales</taxon>
        <taxon>Kribbellaceae</taxon>
        <taxon>Kribbella</taxon>
    </lineage>
</organism>
<evidence type="ECO:0000256" key="6">
    <source>
        <dbReference type="SAM" id="Phobius"/>
    </source>
</evidence>
<dbReference type="AlphaFoldDB" id="A0A4R0JH72"/>
<evidence type="ECO:0000256" key="2">
    <source>
        <dbReference type="ARBA" id="ARBA00022448"/>
    </source>
</evidence>
<evidence type="ECO:0008006" key="9">
    <source>
        <dbReference type="Google" id="ProtNLM"/>
    </source>
</evidence>
<evidence type="ECO:0000256" key="1">
    <source>
        <dbReference type="ARBA" id="ARBA00004141"/>
    </source>
</evidence>